<dbReference type="InterPro" id="IPR018162">
    <property type="entry name" value="Ala-tRNA-ligase_IIc_anticod-bd"/>
</dbReference>
<dbReference type="Pfam" id="PF01411">
    <property type="entry name" value="tRNA-synt_2c"/>
    <property type="match status" value="1"/>
</dbReference>
<keyword evidence="2" id="KW-0436">Ligase</keyword>
<dbReference type="InterPro" id="IPR018164">
    <property type="entry name" value="Ala-tRNA-synth_IIc_N"/>
</dbReference>
<reference evidence="2" key="2">
    <citation type="journal article" date="2014" name="ISME J.">
        <title>Microbial stratification in low pH oxic and suboxic macroscopic growths along an acid mine drainage.</title>
        <authorList>
            <person name="Mendez-Garcia C."/>
            <person name="Mesa V."/>
            <person name="Sprenger R.R."/>
            <person name="Richter M."/>
            <person name="Diez M.S."/>
            <person name="Solano J."/>
            <person name="Bargiela R."/>
            <person name="Golyshina O.V."/>
            <person name="Manteca A."/>
            <person name="Ramos J.L."/>
            <person name="Gallego J.R."/>
            <person name="Llorente I."/>
            <person name="Martins Dos Santos V.A."/>
            <person name="Jensen O.N."/>
            <person name="Pelaez A.I."/>
            <person name="Sanchez J."/>
            <person name="Ferrer M."/>
        </authorList>
    </citation>
    <scope>NUCLEOTIDE SEQUENCE</scope>
</reference>
<sequence length="41" mass="4611">MVFKLYDTYGFPADLTADIARERGLAVDQAGFDAAMETQRR</sequence>
<dbReference type="SUPFAM" id="SSF101353">
    <property type="entry name" value="Putative anticodon-binding domain of alanyl-tRNA synthetase (AlaRS)"/>
    <property type="match status" value="1"/>
</dbReference>
<organism evidence="2">
    <name type="scientific">mine drainage metagenome</name>
    <dbReference type="NCBI Taxonomy" id="410659"/>
    <lineage>
        <taxon>unclassified sequences</taxon>
        <taxon>metagenomes</taxon>
        <taxon>ecological metagenomes</taxon>
    </lineage>
</organism>
<dbReference type="GO" id="GO:0005524">
    <property type="term" value="F:ATP binding"/>
    <property type="evidence" value="ECO:0007669"/>
    <property type="project" value="InterPro"/>
</dbReference>
<accession>T1B1X2</accession>
<dbReference type="GO" id="GO:0005737">
    <property type="term" value="C:cytoplasm"/>
    <property type="evidence" value="ECO:0007669"/>
    <property type="project" value="InterPro"/>
</dbReference>
<evidence type="ECO:0000313" key="2">
    <source>
        <dbReference type="EMBL" id="EQD62553.1"/>
    </source>
</evidence>
<reference evidence="2" key="1">
    <citation type="submission" date="2013-08" db="EMBL/GenBank/DDBJ databases">
        <authorList>
            <person name="Mendez C."/>
            <person name="Richter M."/>
            <person name="Ferrer M."/>
            <person name="Sanchez J."/>
        </authorList>
    </citation>
    <scope>NUCLEOTIDE SEQUENCE</scope>
</reference>
<proteinExistence type="predicted"/>
<dbReference type="EMBL" id="AUZY01004581">
    <property type="protein sequence ID" value="EQD62553.1"/>
    <property type="molecule type" value="Genomic_DNA"/>
</dbReference>
<protein>
    <submittedName>
        <fullName evidence="2">Protein containing Alanyl-tRNA synthetase, class IIc</fullName>
        <ecNumber evidence="2">6.1.1.7</ecNumber>
    </submittedName>
</protein>
<evidence type="ECO:0000259" key="1">
    <source>
        <dbReference type="Pfam" id="PF01411"/>
    </source>
</evidence>
<dbReference type="EC" id="6.1.1.7" evidence="2"/>
<feature type="domain" description="Alanyl-tRNA synthetase class IIc N-terminal" evidence="1">
    <location>
        <begin position="2"/>
        <end position="40"/>
    </location>
</feature>
<dbReference type="GO" id="GO:0004813">
    <property type="term" value="F:alanine-tRNA ligase activity"/>
    <property type="evidence" value="ECO:0007669"/>
    <property type="project" value="UniProtKB-EC"/>
</dbReference>
<dbReference type="GO" id="GO:0006419">
    <property type="term" value="P:alanyl-tRNA aminoacylation"/>
    <property type="evidence" value="ECO:0007669"/>
    <property type="project" value="InterPro"/>
</dbReference>
<gene>
    <name evidence="2" type="ORF">B1B_07197</name>
</gene>
<name>T1B1X2_9ZZZZ</name>
<dbReference type="AlphaFoldDB" id="T1B1X2"/>
<keyword evidence="2" id="KW-0030">Aminoacyl-tRNA synthetase</keyword>
<feature type="non-terminal residue" evidence="2">
    <location>
        <position position="41"/>
    </location>
</feature>
<comment type="caution">
    <text evidence="2">The sequence shown here is derived from an EMBL/GenBank/DDBJ whole genome shotgun (WGS) entry which is preliminary data.</text>
</comment>